<dbReference type="GO" id="GO:0005524">
    <property type="term" value="F:ATP binding"/>
    <property type="evidence" value="ECO:0007669"/>
    <property type="project" value="InterPro"/>
</dbReference>
<evidence type="ECO:0000313" key="4">
    <source>
        <dbReference type="Proteomes" id="UP000612055"/>
    </source>
</evidence>
<dbReference type="InterPro" id="IPR000719">
    <property type="entry name" value="Prot_kinase_dom"/>
</dbReference>
<dbReference type="OrthoDB" id="541187at2759"/>
<accession>A0A836C0F9</accession>
<evidence type="ECO:0000313" key="3">
    <source>
        <dbReference type="EMBL" id="KAG2494877.1"/>
    </source>
</evidence>
<dbReference type="InterPro" id="IPR011009">
    <property type="entry name" value="Kinase-like_dom_sf"/>
</dbReference>
<dbReference type="PANTHER" id="PTHR23257">
    <property type="entry name" value="SERINE-THREONINE PROTEIN KINASE"/>
    <property type="match status" value="1"/>
</dbReference>
<gene>
    <name evidence="3" type="ORF">HYH03_007116</name>
</gene>
<dbReference type="InterPro" id="IPR008271">
    <property type="entry name" value="Ser/Thr_kinase_AS"/>
</dbReference>
<name>A0A836C0F9_9CHLO</name>
<feature type="region of interest" description="Disordered" evidence="1">
    <location>
        <begin position="138"/>
        <end position="184"/>
    </location>
</feature>
<feature type="compositionally biased region" description="Low complexity" evidence="1">
    <location>
        <begin position="167"/>
        <end position="184"/>
    </location>
</feature>
<dbReference type="InterPro" id="IPR050167">
    <property type="entry name" value="Ser_Thr_protein_kinase"/>
</dbReference>
<dbReference type="InterPro" id="IPR001245">
    <property type="entry name" value="Ser-Thr/Tyr_kinase_cat_dom"/>
</dbReference>
<dbReference type="Pfam" id="PF07714">
    <property type="entry name" value="PK_Tyr_Ser-Thr"/>
    <property type="match status" value="1"/>
</dbReference>
<evidence type="ECO:0000259" key="2">
    <source>
        <dbReference type="SMART" id="SM00220"/>
    </source>
</evidence>
<dbReference type="SMART" id="SM00220">
    <property type="entry name" value="S_TKc"/>
    <property type="match status" value="1"/>
</dbReference>
<dbReference type="PANTHER" id="PTHR23257:SF958">
    <property type="entry name" value="SERINE_THREONINE-PROTEIN KINASE WNK4"/>
    <property type="match status" value="1"/>
</dbReference>
<dbReference type="Gene3D" id="1.10.510.10">
    <property type="entry name" value="Transferase(Phosphotransferase) domain 1"/>
    <property type="match status" value="2"/>
</dbReference>
<keyword evidence="4" id="KW-1185">Reference proteome</keyword>
<feature type="region of interest" description="Disordered" evidence="1">
    <location>
        <begin position="288"/>
        <end position="329"/>
    </location>
</feature>
<comment type="caution">
    <text evidence="3">The sequence shown here is derived from an EMBL/GenBank/DDBJ whole genome shotgun (WGS) entry which is preliminary data.</text>
</comment>
<dbReference type="Pfam" id="PF00069">
    <property type="entry name" value="Pkinase"/>
    <property type="match status" value="1"/>
</dbReference>
<dbReference type="GO" id="GO:0004672">
    <property type="term" value="F:protein kinase activity"/>
    <property type="evidence" value="ECO:0007669"/>
    <property type="project" value="InterPro"/>
</dbReference>
<evidence type="ECO:0000256" key="1">
    <source>
        <dbReference type="SAM" id="MobiDB-lite"/>
    </source>
</evidence>
<dbReference type="SUPFAM" id="SSF56112">
    <property type="entry name" value="Protein kinase-like (PK-like)"/>
    <property type="match status" value="1"/>
</dbReference>
<dbReference type="GO" id="GO:0007165">
    <property type="term" value="P:signal transduction"/>
    <property type="evidence" value="ECO:0007669"/>
    <property type="project" value="TreeGrafter"/>
</dbReference>
<reference evidence="3" key="1">
    <citation type="journal article" date="2020" name="bioRxiv">
        <title>Comparative genomics of Chlamydomonas.</title>
        <authorList>
            <person name="Craig R.J."/>
            <person name="Hasan A.R."/>
            <person name="Ness R.W."/>
            <person name="Keightley P.D."/>
        </authorList>
    </citation>
    <scope>NUCLEOTIDE SEQUENCE</scope>
    <source>
        <strain evidence="3">CCAP 11/70</strain>
    </source>
</reference>
<dbReference type="GO" id="GO:0005737">
    <property type="term" value="C:cytoplasm"/>
    <property type="evidence" value="ECO:0007669"/>
    <property type="project" value="TreeGrafter"/>
</dbReference>
<dbReference type="AlphaFoldDB" id="A0A836C0F9"/>
<feature type="domain" description="Protein kinase" evidence="2">
    <location>
        <begin position="1"/>
        <end position="579"/>
    </location>
</feature>
<sequence>MLRREGAALLHHPHRSLVKCFEVLDLPPDFPGLPPGYMRSAPALVLELMEEGSLQGLLYRQLLTPWRPMYDDSTALQWATQLAEALAHMHSHGLLHRDIKCDNVMFTRERAADGRLRTVAKLGDLGLCVCPADETTRSHAKQPLLRGPMHPSSGPVPLHPPIFTPVPASAPSASAPSTSTAGPPRLAPVDVFPQAHTDPTRPFPLLLLPPKLTSVAARASGSLIAASVSEAPHGLASSLAAALAASQVNHGSQRVSGAGGPGSIGASSVGRSASRLFGLQRPVTPRGAGIAGGGLSSRGAASGRGRGVAEADGREAAAAQLPSPQRGEVETDMAAAVLGRRRPSSHGGEDSRGLLGVPPPAVLVRQAAGDADVDSGLLAKMALGGSISAASLSSPGARPRALSMGPAVQAPSPFEGTSSPVAVTAAGGGGGGGSPWVRQLSAFEEAMPYEEAQPQQDTSSYEHVYRLTGATGSCMTMSPEVNLGLPYNFKADVFSFGVVLFELFSRTLLTISHIGTKRPDLPSVVMRCEEYASLVAAGYRPARVDCIPEPVWDLITDCWQQDPVRRPHMSTALLRLRRMQQQGKGGGGGGGGEEREEAYGGEAGQPTCQCVIS</sequence>
<organism evidence="3 4">
    <name type="scientific">Edaphochlamys debaryana</name>
    <dbReference type="NCBI Taxonomy" id="47281"/>
    <lineage>
        <taxon>Eukaryota</taxon>
        <taxon>Viridiplantae</taxon>
        <taxon>Chlorophyta</taxon>
        <taxon>core chlorophytes</taxon>
        <taxon>Chlorophyceae</taxon>
        <taxon>CS clade</taxon>
        <taxon>Chlamydomonadales</taxon>
        <taxon>Chlamydomonadales incertae sedis</taxon>
        <taxon>Edaphochlamys</taxon>
    </lineage>
</organism>
<dbReference type="PROSITE" id="PS00108">
    <property type="entry name" value="PROTEIN_KINASE_ST"/>
    <property type="match status" value="1"/>
</dbReference>
<protein>
    <recommendedName>
        <fullName evidence="2">Protein kinase domain-containing protein</fullName>
    </recommendedName>
</protein>
<proteinExistence type="predicted"/>
<feature type="region of interest" description="Disordered" evidence="1">
    <location>
        <begin position="580"/>
        <end position="607"/>
    </location>
</feature>
<dbReference type="Proteomes" id="UP000612055">
    <property type="component" value="Unassembled WGS sequence"/>
</dbReference>
<dbReference type="EMBL" id="JAEHOE010000028">
    <property type="protein sequence ID" value="KAG2494877.1"/>
    <property type="molecule type" value="Genomic_DNA"/>
</dbReference>
<feature type="compositionally biased region" description="Gly residues" evidence="1">
    <location>
        <begin position="289"/>
        <end position="306"/>
    </location>
</feature>